<dbReference type="Pfam" id="PF00085">
    <property type="entry name" value="Thioredoxin"/>
    <property type="match status" value="2"/>
</dbReference>
<comment type="caution">
    <text evidence="14">The sequence shown here is derived from an EMBL/GenBank/DDBJ whole genome shotgun (WGS) entry which is preliminary data.</text>
</comment>
<dbReference type="NCBIfam" id="TIGR01130">
    <property type="entry name" value="ER_PDI_fam"/>
    <property type="match status" value="1"/>
</dbReference>
<evidence type="ECO:0000256" key="1">
    <source>
        <dbReference type="ARBA" id="ARBA00001182"/>
    </source>
</evidence>
<evidence type="ECO:0000256" key="9">
    <source>
        <dbReference type="ARBA" id="ARBA00023235"/>
    </source>
</evidence>
<dbReference type="EC" id="5.3.4.1" evidence="4 12"/>
<keyword evidence="8" id="KW-1015">Disulfide bond</keyword>
<keyword evidence="9 12" id="KW-0413">Isomerase</keyword>
<comment type="catalytic activity">
    <reaction evidence="1 12">
        <text>Catalyzes the rearrangement of -S-S- bonds in proteins.</text>
        <dbReference type="EC" id="5.3.4.1"/>
    </reaction>
</comment>
<evidence type="ECO:0000256" key="4">
    <source>
        <dbReference type="ARBA" id="ARBA00012723"/>
    </source>
</evidence>
<feature type="signal peptide" evidence="12">
    <location>
        <begin position="1"/>
        <end position="18"/>
    </location>
</feature>
<dbReference type="PANTHER" id="PTHR18929:SF240">
    <property type="entry name" value="PROTEIN DISULFIDE-ISOMERASE"/>
    <property type="match status" value="1"/>
</dbReference>
<evidence type="ECO:0000259" key="13">
    <source>
        <dbReference type="PROSITE" id="PS51352"/>
    </source>
</evidence>
<evidence type="ECO:0000256" key="6">
    <source>
        <dbReference type="ARBA" id="ARBA00022737"/>
    </source>
</evidence>
<keyword evidence="5 12" id="KW-0732">Signal</keyword>
<dbReference type="CDD" id="cd02982">
    <property type="entry name" value="PDI_b'_family"/>
    <property type="match status" value="1"/>
</dbReference>
<reference evidence="14 15" key="1">
    <citation type="submission" date="2024-02" db="EMBL/GenBank/DDBJ databases">
        <authorList>
            <person name="Chen Y."/>
            <person name="Shah S."/>
            <person name="Dougan E. K."/>
            <person name="Thang M."/>
            <person name="Chan C."/>
        </authorList>
    </citation>
    <scope>NUCLEOTIDE SEQUENCE [LARGE SCALE GENOMIC DNA]</scope>
</reference>
<feature type="domain" description="Thioredoxin" evidence="13">
    <location>
        <begin position="340"/>
        <end position="470"/>
    </location>
</feature>
<dbReference type="PROSITE" id="PS00194">
    <property type="entry name" value="THIOREDOXIN_1"/>
    <property type="match status" value="1"/>
</dbReference>
<gene>
    <name evidence="14" type="ORF">SCF082_LOCUS41123</name>
</gene>
<dbReference type="NCBIfam" id="TIGR01126">
    <property type="entry name" value="pdi_dom"/>
    <property type="match status" value="2"/>
</dbReference>
<accession>A0ABP0QFD9</accession>
<evidence type="ECO:0000256" key="12">
    <source>
        <dbReference type="RuleBase" id="RU361130"/>
    </source>
</evidence>
<dbReference type="EMBL" id="CAXAMM010039508">
    <property type="protein sequence ID" value="CAK9086937.1"/>
    <property type="molecule type" value="Genomic_DNA"/>
</dbReference>
<dbReference type="CDD" id="cd02981">
    <property type="entry name" value="PDI_b_family"/>
    <property type="match status" value="1"/>
</dbReference>
<evidence type="ECO:0000256" key="3">
    <source>
        <dbReference type="ARBA" id="ARBA00006347"/>
    </source>
</evidence>
<dbReference type="InterPro" id="IPR005792">
    <property type="entry name" value="Prot_disulphide_isomerase"/>
</dbReference>
<keyword evidence="6" id="KW-0677">Repeat</keyword>
<evidence type="ECO:0000256" key="2">
    <source>
        <dbReference type="ARBA" id="ARBA00004319"/>
    </source>
</evidence>
<dbReference type="InterPro" id="IPR017937">
    <property type="entry name" value="Thioredoxin_CS"/>
</dbReference>
<keyword evidence="7" id="KW-0256">Endoplasmic reticulum</keyword>
<organism evidence="14 15">
    <name type="scientific">Durusdinium trenchii</name>
    <dbReference type="NCBI Taxonomy" id="1381693"/>
    <lineage>
        <taxon>Eukaryota</taxon>
        <taxon>Sar</taxon>
        <taxon>Alveolata</taxon>
        <taxon>Dinophyceae</taxon>
        <taxon>Suessiales</taxon>
        <taxon>Symbiodiniaceae</taxon>
        <taxon>Durusdinium</taxon>
    </lineage>
</organism>
<dbReference type="InterPro" id="IPR005788">
    <property type="entry name" value="PDI_thioredoxin-like_dom"/>
</dbReference>
<dbReference type="Proteomes" id="UP001642464">
    <property type="component" value="Unassembled WGS sequence"/>
</dbReference>
<evidence type="ECO:0000256" key="10">
    <source>
        <dbReference type="ARBA" id="ARBA00023284"/>
    </source>
</evidence>
<dbReference type="PROSITE" id="PS51352">
    <property type="entry name" value="THIOREDOXIN_2"/>
    <property type="match status" value="2"/>
</dbReference>
<keyword evidence="10" id="KW-0676">Redox-active center</keyword>
<dbReference type="PANTHER" id="PTHR18929">
    <property type="entry name" value="PROTEIN DISULFIDE ISOMERASE"/>
    <property type="match status" value="1"/>
</dbReference>
<dbReference type="CDD" id="cd02995">
    <property type="entry name" value="PDI_a_PDI_a'_C"/>
    <property type="match status" value="1"/>
</dbReference>
<protein>
    <recommendedName>
        <fullName evidence="4 12">Protein disulfide-isomerase</fullName>
        <ecNumber evidence="4 12">5.3.4.1</ecNumber>
    </recommendedName>
</protein>
<keyword evidence="15" id="KW-1185">Reference proteome</keyword>
<sequence>MKWVSAAVLAAVATLAQAEHVVHLGDSDFDDHVAKHKYVLLEAYAPWCGHCKQLAPEYEKAAEHFAGVEVEGGLSLVAVDATEHKEIASRFGVQGFPTLKWIVNGEASDYGGGRQKDDIVAWINKKTGPPAKDLADAAALEAFKEQADVVVVGYFSAADSDAAKAFLAVAETDEDAQYGISTSDEVKTAAGLSGDGVVLFRQFEEPDAPRVECEGELTKESIKQCVSSNLLPLVVPFSQQNAPKIFGGSIKQHCLVFIESATADAATLAKVRPVAEQFSGEYLFVSVSKEDDRILEFFGIQEGDLPTARIVVMGDEGMKKFALKEAGVETDALTSFITDHKEGKLSQDLKSEEVDEEADFAGPVKVLKGKNHDEFVMDPTKNVLVKMYAPWCGHCKKMAPDYEKLGEHFADDEDVVIAKIDSTANECESVQVQGFPTLKFYPKGENKEMMDFDGSRDFDGMKKFIEENKL</sequence>
<dbReference type="SUPFAM" id="SSF52833">
    <property type="entry name" value="Thioredoxin-like"/>
    <property type="match status" value="4"/>
</dbReference>
<evidence type="ECO:0000256" key="7">
    <source>
        <dbReference type="ARBA" id="ARBA00022824"/>
    </source>
</evidence>
<evidence type="ECO:0000313" key="14">
    <source>
        <dbReference type="EMBL" id="CAK9086937.1"/>
    </source>
</evidence>
<dbReference type="CDD" id="cd02961">
    <property type="entry name" value="PDI_a_family"/>
    <property type="match status" value="1"/>
</dbReference>
<evidence type="ECO:0000256" key="11">
    <source>
        <dbReference type="RuleBase" id="RU004208"/>
    </source>
</evidence>
<evidence type="ECO:0000313" key="15">
    <source>
        <dbReference type="Proteomes" id="UP001642464"/>
    </source>
</evidence>
<name>A0ABP0QFD9_9DINO</name>
<comment type="subcellular location">
    <subcellularLocation>
        <location evidence="2">Endoplasmic reticulum lumen</location>
    </subcellularLocation>
</comment>
<dbReference type="InterPro" id="IPR013766">
    <property type="entry name" value="Thioredoxin_domain"/>
</dbReference>
<dbReference type="Gene3D" id="3.40.30.10">
    <property type="entry name" value="Glutaredoxin"/>
    <property type="match status" value="4"/>
</dbReference>
<evidence type="ECO:0000256" key="5">
    <source>
        <dbReference type="ARBA" id="ARBA00022729"/>
    </source>
</evidence>
<feature type="domain" description="Thioredoxin" evidence="13">
    <location>
        <begin position="1"/>
        <end position="128"/>
    </location>
</feature>
<dbReference type="InterPro" id="IPR036249">
    <property type="entry name" value="Thioredoxin-like_sf"/>
</dbReference>
<proteinExistence type="inferred from homology"/>
<dbReference type="PRINTS" id="PR00421">
    <property type="entry name" value="THIOREDOXIN"/>
</dbReference>
<comment type="similarity">
    <text evidence="3 11">Belongs to the protein disulfide isomerase family.</text>
</comment>
<dbReference type="Pfam" id="PF13848">
    <property type="entry name" value="Thioredoxin_6"/>
    <property type="match status" value="1"/>
</dbReference>
<evidence type="ECO:0000256" key="8">
    <source>
        <dbReference type="ARBA" id="ARBA00023157"/>
    </source>
</evidence>
<feature type="chain" id="PRO_5044951642" description="Protein disulfide-isomerase" evidence="12">
    <location>
        <begin position="19"/>
        <end position="470"/>
    </location>
</feature>